<organism evidence="1 2">
    <name type="scientific">Aspergillus oryzae</name>
    <name type="common">Yellow koji mold</name>
    <dbReference type="NCBI Taxonomy" id="5062"/>
    <lineage>
        <taxon>Eukaryota</taxon>
        <taxon>Fungi</taxon>
        <taxon>Dikarya</taxon>
        <taxon>Ascomycota</taxon>
        <taxon>Pezizomycotina</taxon>
        <taxon>Eurotiomycetes</taxon>
        <taxon>Eurotiomycetidae</taxon>
        <taxon>Eurotiales</taxon>
        <taxon>Aspergillaceae</taxon>
        <taxon>Aspergillus</taxon>
        <taxon>Aspergillus subgen. Circumdati</taxon>
    </lineage>
</organism>
<gene>
    <name evidence="1" type="ORF">Aory04_000133600</name>
</gene>
<protein>
    <submittedName>
        <fullName evidence="1">Unnamed protein product</fullName>
    </submittedName>
</protein>
<evidence type="ECO:0000313" key="1">
    <source>
        <dbReference type="EMBL" id="GMG24012.1"/>
    </source>
</evidence>
<comment type="caution">
    <text evidence="1">The sequence shown here is derived from an EMBL/GenBank/DDBJ whole genome shotgun (WGS) entry which is preliminary data.</text>
</comment>
<dbReference type="Proteomes" id="UP001165205">
    <property type="component" value="Unassembled WGS sequence"/>
</dbReference>
<reference evidence="1" key="1">
    <citation type="submission" date="2023-04" db="EMBL/GenBank/DDBJ databases">
        <title>Aspergillus oryzae NBRC 4228.</title>
        <authorList>
            <person name="Ichikawa N."/>
            <person name="Sato H."/>
            <person name="Tonouchi N."/>
        </authorList>
    </citation>
    <scope>NUCLEOTIDE SEQUENCE</scope>
    <source>
        <strain evidence="1">NBRC 4228</strain>
    </source>
</reference>
<name>A0AAN4Y784_ASPOZ</name>
<accession>A0AAN4Y784</accession>
<dbReference type="AlphaFoldDB" id="A0AAN4Y784"/>
<dbReference type="EMBL" id="BSYA01000008">
    <property type="protein sequence ID" value="GMG24012.1"/>
    <property type="molecule type" value="Genomic_DNA"/>
</dbReference>
<sequence length="225" mass="23371">MDTAYTLQPDQLVYCNDRVLTCFPVDLVRPSLDQGRLDGSQSAILNSTSMVAGNQSHRKHLGQARGVSPVPHEIGNDTEDAHQSNAGLLHTTVGILSETGIESTAGLGVGEDLLFLASGADGSTELLVVPGVDLTLALDKGGVGVHIPDFLEQETVGAGVRGGGQDSGEVKDVSDGGVGQHVVAEVIGTIVTHQLGETDLVIDDEQGLTCKVSMSRTGRITHGEQ</sequence>
<evidence type="ECO:0000313" key="2">
    <source>
        <dbReference type="Proteomes" id="UP001165205"/>
    </source>
</evidence>
<proteinExistence type="predicted"/>